<name>A0A9Q1B6W1_9SAUR</name>
<proteinExistence type="predicted"/>
<dbReference type="AlphaFoldDB" id="A0A9Q1B6W1"/>
<feature type="region of interest" description="Disordered" evidence="1">
    <location>
        <begin position="1"/>
        <end position="115"/>
    </location>
</feature>
<feature type="compositionally biased region" description="Polar residues" evidence="1">
    <location>
        <begin position="34"/>
        <end position="47"/>
    </location>
</feature>
<dbReference type="EMBL" id="JAPFRF010000002">
    <property type="protein sequence ID" value="KAJ7341620.1"/>
    <property type="molecule type" value="Genomic_DNA"/>
</dbReference>
<evidence type="ECO:0000313" key="2">
    <source>
        <dbReference type="EMBL" id="KAJ7341620.1"/>
    </source>
</evidence>
<evidence type="ECO:0000256" key="1">
    <source>
        <dbReference type="SAM" id="MobiDB-lite"/>
    </source>
</evidence>
<feature type="non-terminal residue" evidence="2">
    <location>
        <position position="115"/>
    </location>
</feature>
<reference evidence="2" key="1">
    <citation type="journal article" date="2023" name="DNA Res.">
        <title>Chromosome-level genome assembly of Phrynocephalus forsythii using third-generation DNA sequencing and Hi-C analysis.</title>
        <authorList>
            <person name="Qi Y."/>
            <person name="Zhao W."/>
            <person name="Zhao Y."/>
            <person name="Niu C."/>
            <person name="Cao S."/>
            <person name="Zhang Y."/>
        </authorList>
    </citation>
    <scope>NUCLEOTIDE SEQUENCE</scope>
    <source>
        <tissue evidence="2">Muscle</tissue>
    </source>
</reference>
<sequence>IFQDSKATQQPNLKPHAICEQESADGLQDDSTEVEMSTQTDSQLSSMETEESLTTQEEATKEEKAHIPEEDATNQDSKGEEKVVSEGAEQGQEKQTPEPVEAEGPCDTENISSSD</sequence>
<organism evidence="2 3">
    <name type="scientific">Phrynocephalus forsythii</name>
    <dbReference type="NCBI Taxonomy" id="171643"/>
    <lineage>
        <taxon>Eukaryota</taxon>
        <taxon>Metazoa</taxon>
        <taxon>Chordata</taxon>
        <taxon>Craniata</taxon>
        <taxon>Vertebrata</taxon>
        <taxon>Euteleostomi</taxon>
        <taxon>Lepidosauria</taxon>
        <taxon>Squamata</taxon>
        <taxon>Bifurcata</taxon>
        <taxon>Unidentata</taxon>
        <taxon>Episquamata</taxon>
        <taxon>Toxicofera</taxon>
        <taxon>Iguania</taxon>
        <taxon>Acrodonta</taxon>
        <taxon>Agamidae</taxon>
        <taxon>Agaminae</taxon>
        <taxon>Phrynocephalus</taxon>
    </lineage>
</organism>
<feature type="non-terminal residue" evidence="2">
    <location>
        <position position="1"/>
    </location>
</feature>
<feature type="compositionally biased region" description="Polar residues" evidence="1">
    <location>
        <begin position="1"/>
        <end position="12"/>
    </location>
</feature>
<dbReference type="OrthoDB" id="6133115at2759"/>
<accession>A0A9Q1B6W1</accession>
<evidence type="ECO:0000313" key="3">
    <source>
        <dbReference type="Proteomes" id="UP001142489"/>
    </source>
</evidence>
<keyword evidence="3" id="KW-1185">Reference proteome</keyword>
<protein>
    <submittedName>
        <fullName evidence="2">Uncharacterized protein</fullName>
    </submittedName>
</protein>
<dbReference type="Proteomes" id="UP001142489">
    <property type="component" value="Unassembled WGS sequence"/>
</dbReference>
<gene>
    <name evidence="2" type="ORF">JRQ81_005943</name>
</gene>
<feature type="compositionally biased region" description="Basic and acidic residues" evidence="1">
    <location>
        <begin position="58"/>
        <end position="69"/>
    </location>
</feature>
<comment type="caution">
    <text evidence="2">The sequence shown here is derived from an EMBL/GenBank/DDBJ whole genome shotgun (WGS) entry which is preliminary data.</text>
</comment>